<dbReference type="Proteomes" id="UP000599578">
    <property type="component" value="Unassembled WGS sequence"/>
</dbReference>
<reference evidence="2 3" key="1">
    <citation type="journal article" date="2014" name="Int. J. Syst. Evol. Microbiol.">
        <title>Complete genome sequence of Corynebacterium casei LMG S-19264T (=DSM 44701T), isolated from a smear-ripened cheese.</title>
        <authorList>
            <consortium name="US DOE Joint Genome Institute (JGI-PGF)"/>
            <person name="Walter F."/>
            <person name="Albersmeier A."/>
            <person name="Kalinowski J."/>
            <person name="Ruckert C."/>
        </authorList>
    </citation>
    <scope>NUCLEOTIDE SEQUENCE [LARGE SCALE GENOMIC DNA]</scope>
    <source>
        <strain evidence="2 3">CGMCC 1.7286</strain>
    </source>
</reference>
<dbReference type="RefSeq" id="WP_188861675.1">
    <property type="nucleotide sequence ID" value="NZ_BMLT01000008.1"/>
</dbReference>
<evidence type="ECO:0000313" key="2">
    <source>
        <dbReference type="EMBL" id="GGO85064.1"/>
    </source>
</evidence>
<sequence length="373" mass="39479">MISTFVPHLTAQATPGSGPSLSRLLPAGQTLNARVLQLAQMAGGGFSVRLQLGAGALTLATQRAIAPGTDIQVRRDPGGQIAISLSASPAATRAAASTPDAANAGIASNPLDSALRASLPRQMPTGEALAKLAALPLPSTANGQQAAQLVQALLQLLVIRPGRRDAATARRAVEQGGFFSEAQLARTPPGGRPAADLKTYLGQLARLGEQLPADAREPMQKLVESLLARVTTQQLASVRHNSDQSDGSAERHFRLDLPVTTASGYETVRLDVRRRRPAPEADERQGSWRIRLHFELDASGPLDAEMRLLDDGQLSARFWAASADTARRVEAGLAPLAAALESHGIRVNEIHCRQGKPPGEEIGIQRQLIDLKT</sequence>
<keyword evidence="3" id="KW-1185">Reference proteome</keyword>
<evidence type="ECO:0000313" key="3">
    <source>
        <dbReference type="Proteomes" id="UP000599578"/>
    </source>
</evidence>
<dbReference type="Gene3D" id="3.30.750.140">
    <property type="match status" value="1"/>
</dbReference>
<dbReference type="InterPro" id="IPR038610">
    <property type="entry name" value="FliK-like_C_sf"/>
</dbReference>
<dbReference type="InterPro" id="IPR021136">
    <property type="entry name" value="Flagellar_hook_control-like_C"/>
</dbReference>
<accession>A0A917ZKV2</accession>
<evidence type="ECO:0000259" key="1">
    <source>
        <dbReference type="Pfam" id="PF02120"/>
    </source>
</evidence>
<feature type="domain" description="Flagellar hook-length control protein-like C-terminal" evidence="1">
    <location>
        <begin position="281"/>
        <end position="359"/>
    </location>
</feature>
<dbReference type="AlphaFoldDB" id="A0A917ZKV2"/>
<gene>
    <name evidence="2" type="ORF">GCM10011348_32750</name>
</gene>
<name>A0A917ZKV2_9GAMM</name>
<dbReference type="Pfam" id="PF02120">
    <property type="entry name" value="Flg_hook"/>
    <property type="match status" value="1"/>
</dbReference>
<comment type="caution">
    <text evidence="2">The sequence shown here is derived from an EMBL/GenBank/DDBJ whole genome shotgun (WGS) entry which is preliminary data.</text>
</comment>
<organism evidence="2 3">
    <name type="scientific">Marinobacterium nitratireducens</name>
    <dbReference type="NCBI Taxonomy" id="518897"/>
    <lineage>
        <taxon>Bacteria</taxon>
        <taxon>Pseudomonadati</taxon>
        <taxon>Pseudomonadota</taxon>
        <taxon>Gammaproteobacteria</taxon>
        <taxon>Oceanospirillales</taxon>
        <taxon>Oceanospirillaceae</taxon>
        <taxon>Marinobacterium</taxon>
    </lineage>
</organism>
<dbReference type="EMBL" id="BMLT01000008">
    <property type="protein sequence ID" value="GGO85064.1"/>
    <property type="molecule type" value="Genomic_DNA"/>
</dbReference>
<proteinExistence type="predicted"/>
<protein>
    <recommendedName>
        <fullName evidence="1">Flagellar hook-length control protein-like C-terminal domain-containing protein</fullName>
    </recommendedName>
</protein>